<evidence type="ECO:0000256" key="5">
    <source>
        <dbReference type="ARBA" id="ARBA00022692"/>
    </source>
</evidence>
<gene>
    <name evidence="18" type="ORF">MELIAE_LOCUS1869</name>
</gene>
<dbReference type="InterPro" id="IPR017871">
    <property type="entry name" value="ABC_transporter-like_CS"/>
</dbReference>
<dbReference type="FunFam" id="3.40.50.300:FF:000479">
    <property type="entry name" value="Multidrug resistance protein 1A"/>
    <property type="match status" value="1"/>
</dbReference>
<dbReference type="Pfam" id="PF00005">
    <property type="entry name" value="ABC_tran"/>
    <property type="match status" value="2"/>
</dbReference>
<evidence type="ECO:0000256" key="6">
    <source>
        <dbReference type="ARBA" id="ARBA00022737"/>
    </source>
</evidence>
<feature type="transmembrane region" description="Helical" evidence="15">
    <location>
        <begin position="692"/>
        <end position="715"/>
    </location>
</feature>
<dbReference type="InterPro" id="IPR011527">
    <property type="entry name" value="ABC1_TM_dom"/>
</dbReference>
<dbReference type="GO" id="GO:0090374">
    <property type="term" value="P:oligopeptide export from mitochondrion"/>
    <property type="evidence" value="ECO:0007669"/>
    <property type="project" value="TreeGrafter"/>
</dbReference>
<dbReference type="InterPro" id="IPR003593">
    <property type="entry name" value="AAA+_ATPase"/>
</dbReference>
<sequence length="1259" mass="138991">MAQIDLVEPYDDNESFSTESKASKKEKEKEPSLKYHKLFRFATTLDKLCIAFGIICSIISGAGQPYMLILFGDVTGAVVTYATNLYNESLTTSDWEGLNDILYSEVQRFAVINALIGLVTVVTTYLAGISFAYSATRQVFRIRQAFLEKTLNQDVGWYDVHQTGDFASTFTDNIAKIEDGIGEKIGLFVFFESTFVVGVIMALFLGWKLALVCIVSLPLSTLVMGLIAWLSTKFSKQEMESYGAAGAVAEEVLSSVRTVVAFDGQQKELDRYNEHIIKAEKNNIRKSFFTSLSNGFLWFFTFGNIALAFWYGVTLVIEESGLPPDQITYTPGNMISVFFATLTATWNFGMGTPFLDTFGSACGAAHKVFNILDSEPIINKSKQRGIKPRAFKSEITFENVHFNYPSRPDVKILQGFNLKIKHGETVALVGSSGCGKSTCIQLIQRFYDAASGKVLLDNHNLKDLNLTWLRNKIGVVGQEPALFATTIEENIRYGRLNANYTDIEKAAIKANAHKFILSLPHGYQTVIGERGAQLSGGQKQRIAIARALVKNPDILLLDEATSALDTTSEAEVQESLDSISGECTTIIVAHRLSTIRKANRIILVSQGKVVEEGSHGELMELKGEYFNLVNSNKVDETHDIKDEHVRERTTSLSNQSQTSNDNDLVKESEVVFEDETSEGSLWKILKMNSPEWFLIVIGCLASIVGGACLPVYSLVFGDIVGVLSFKDNDRMESDANVYVLYFLTIGIVSGVGLFLQMFAFGVAGEKLTLRIRHKTFASMLNQEMAWYDRKENGVGALCAQLSGDAAKVQGAAGVRIGAILNSMSTFILSCTFALFYDWKLALVFLSFAPLILFSIWFERKTITGDAKQNQKVLERSSKIAVEAIGNIRTVVSLGCEKVFYDQYVNELAPYQKMSKKKSHYRGLVLGLARSLMLFAYSAGMTYGAQLIVSREQEYANVFKVAEAVITGSWSIGNALSFSPNFAQGLSASGRIFSLLERIPLIRSINVASSNLWAKSNIDYFQIFFSYPTRPSVSVLNGLDLSIMEGKTVALVGSSGCGKSTIVQLLERFYDPGYGEISVDGDDTRTIDLKCLRSQIGIVSQEPNLFDRTIAQNIAYGANDRKVPMEEIIEAAKAANIHNFINSLPLKYETRLGSKGTQLSGGQKQRIAIARALVRNPRILLLDEATSALDNESEKIVQEALDNAKQGRTCITIAHRLTTIKDADVICVLSGGKVAEMGKHPELLAKKGLYYKFYKLQSGH</sequence>
<feature type="region of interest" description="Disordered" evidence="14">
    <location>
        <begin position="1"/>
        <end position="27"/>
    </location>
</feature>
<dbReference type="Gene3D" id="1.20.1560.10">
    <property type="entry name" value="ABC transporter type 1, transmembrane domain"/>
    <property type="match status" value="1"/>
</dbReference>
<keyword evidence="6" id="KW-0677">Repeat</keyword>
<dbReference type="PANTHER" id="PTHR43394">
    <property type="entry name" value="ATP-DEPENDENT PERMEASE MDL1, MITOCHONDRIAL"/>
    <property type="match status" value="1"/>
</dbReference>
<dbReference type="InterPro" id="IPR036640">
    <property type="entry name" value="ABC1_TM_sf"/>
</dbReference>
<dbReference type="GO" id="GO:0097254">
    <property type="term" value="P:renal tubular secretion"/>
    <property type="evidence" value="ECO:0007669"/>
    <property type="project" value="UniProtKB-ARBA"/>
</dbReference>
<dbReference type="SUPFAM" id="SSF52540">
    <property type="entry name" value="P-loop containing nucleoside triphosphate hydrolases"/>
    <property type="match status" value="2"/>
</dbReference>
<feature type="transmembrane region" description="Helical" evidence="15">
    <location>
        <begin position="209"/>
        <end position="230"/>
    </location>
</feature>
<feature type="domain" description="ABC transmembrane type-1" evidence="17">
    <location>
        <begin position="696"/>
        <end position="983"/>
    </location>
</feature>
<dbReference type="PROSITE" id="PS00211">
    <property type="entry name" value="ABC_TRANSPORTER_1"/>
    <property type="match status" value="2"/>
</dbReference>
<dbReference type="GO" id="GO:0015421">
    <property type="term" value="F:ABC-type oligopeptide transporter activity"/>
    <property type="evidence" value="ECO:0007669"/>
    <property type="project" value="TreeGrafter"/>
</dbReference>
<evidence type="ECO:0000313" key="18">
    <source>
        <dbReference type="EMBL" id="CAH0548000.1"/>
    </source>
</evidence>
<accession>A0A9P0FAM3</accession>
<comment type="subcellular location">
    <subcellularLocation>
        <location evidence="1">Membrane</location>
        <topology evidence="1">Multi-pass membrane protein</topology>
    </subcellularLocation>
</comment>
<evidence type="ECO:0000259" key="17">
    <source>
        <dbReference type="PROSITE" id="PS50929"/>
    </source>
</evidence>
<organism evidence="18 19">
    <name type="scientific">Brassicogethes aeneus</name>
    <name type="common">Rape pollen beetle</name>
    <name type="synonym">Meligethes aeneus</name>
    <dbReference type="NCBI Taxonomy" id="1431903"/>
    <lineage>
        <taxon>Eukaryota</taxon>
        <taxon>Metazoa</taxon>
        <taxon>Ecdysozoa</taxon>
        <taxon>Arthropoda</taxon>
        <taxon>Hexapoda</taxon>
        <taxon>Insecta</taxon>
        <taxon>Pterygota</taxon>
        <taxon>Neoptera</taxon>
        <taxon>Endopterygota</taxon>
        <taxon>Coleoptera</taxon>
        <taxon>Polyphaga</taxon>
        <taxon>Cucujiformia</taxon>
        <taxon>Nitidulidae</taxon>
        <taxon>Meligethinae</taxon>
        <taxon>Brassicogethes</taxon>
    </lineage>
</organism>
<evidence type="ECO:0000256" key="3">
    <source>
        <dbReference type="ARBA" id="ARBA00012191"/>
    </source>
</evidence>
<dbReference type="GO" id="GO:0017085">
    <property type="term" value="P:response to insecticide"/>
    <property type="evidence" value="ECO:0007669"/>
    <property type="project" value="UniProtKB-ARBA"/>
</dbReference>
<dbReference type="EMBL" id="OV121132">
    <property type="protein sequence ID" value="CAH0548000.1"/>
    <property type="molecule type" value="Genomic_DNA"/>
</dbReference>
<feature type="transmembrane region" description="Helical" evidence="15">
    <location>
        <begin position="185"/>
        <end position="203"/>
    </location>
</feature>
<feature type="domain" description="ABC transporter" evidence="16">
    <location>
        <begin position="395"/>
        <end position="631"/>
    </location>
</feature>
<evidence type="ECO:0000256" key="14">
    <source>
        <dbReference type="SAM" id="MobiDB-lite"/>
    </source>
</evidence>
<evidence type="ECO:0000256" key="7">
    <source>
        <dbReference type="ARBA" id="ARBA00022741"/>
    </source>
</evidence>
<dbReference type="Gene3D" id="3.40.50.300">
    <property type="entry name" value="P-loop containing nucleotide triphosphate hydrolases"/>
    <property type="match status" value="2"/>
</dbReference>
<evidence type="ECO:0000256" key="1">
    <source>
        <dbReference type="ARBA" id="ARBA00004141"/>
    </source>
</evidence>
<dbReference type="PROSITE" id="PS50929">
    <property type="entry name" value="ABC_TM1F"/>
    <property type="match status" value="2"/>
</dbReference>
<dbReference type="EC" id="7.6.2.2" evidence="3"/>
<keyword evidence="12" id="KW-0325">Glycoprotein</keyword>
<keyword evidence="4" id="KW-0813">Transport</keyword>
<feature type="transmembrane region" description="Helical" evidence="15">
    <location>
        <begin position="38"/>
        <end position="59"/>
    </location>
</feature>
<evidence type="ECO:0000313" key="19">
    <source>
        <dbReference type="Proteomes" id="UP001154078"/>
    </source>
</evidence>
<dbReference type="CDD" id="cd18577">
    <property type="entry name" value="ABC_6TM_Pgp_ABCB1_D1_like"/>
    <property type="match status" value="1"/>
</dbReference>
<dbReference type="PROSITE" id="PS50893">
    <property type="entry name" value="ABC_TRANSPORTER_2"/>
    <property type="match status" value="2"/>
</dbReference>
<dbReference type="OrthoDB" id="6500128at2759"/>
<evidence type="ECO:0000256" key="4">
    <source>
        <dbReference type="ARBA" id="ARBA00022448"/>
    </source>
</evidence>
<feature type="transmembrane region" description="Helical" evidence="15">
    <location>
        <begin position="106"/>
        <end position="133"/>
    </location>
</feature>
<evidence type="ECO:0000256" key="2">
    <source>
        <dbReference type="ARBA" id="ARBA00007577"/>
    </source>
</evidence>
<dbReference type="InterPro" id="IPR027417">
    <property type="entry name" value="P-loop_NTPase"/>
</dbReference>
<evidence type="ECO:0000256" key="10">
    <source>
        <dbReference type="ARBA" id="ARBA00022989"/>
    </source>
</evidence>
<dbReference type="Proteomes" id="UP001154078">
    <property type="component" value="Chromosome 1"/>
</dbReference>
<dbReference type="GO" id="GO:0005743">
    <property type="term" value="C:mitochondrial inner membrane"/>
    <property type="evidence" value="ECO:0007669"/>
    <property type="project" value="TreeGrafter"/>
</dbReference>
<evidence type="ECO:0000256" key="12">
    <source>
        <dbReference type="ARBA" id="ARBA00023180"/>
    </source>
</evidence>
<feature type="transmembrane region" description="Helical" evidence="15">
    <location>
        <begin position="816"/>
        <end position="834"/>
    </location>
</feature>
<dbReference type="Pfam" id="PF00664">
    <property type="entry name" value="ABC_membrane"/>
    <property type="match status" value="2"/>
</dbReference>
<keyword evidence="8" id="KW-0067">ATP-binding</keyword>
<dbReference type="InterPro" id="IPR003439">
    <property type="entry name" value="ABC_transporter-like_ATP-bd"/>
</dbReference>
<evidence type="ECO:0000256" key="11">
    <source>
        <dbReference type="ARBA" id="ARBA00023136"/>
    </source>
</evidence>
<evidence type="ECO:0000259" key="16">
    <source>
        <dbReference type="PROSITE" id="PS50893"/>
    </source>
</evidence>
<dbReference type="PANTHER" id="PTHR43394:SF27">
    <property type="entry name" value="ATP-DEPENDENT TRANSLOCASE ABCB1-LIKE"/>
    <property type="match status" value="1"/>
</dbReference>
<proteinExistence type="inferred from homology"/>
<feature type="transmembrane region" description="Helical" evidence="15">
    <location>
        <begin position="735"/>
        <end position="763"/>
    </location>
</feature>
<feature type="transmembrane region" description="Helical" evidence="15">
    <location>
        <begin position="295"/>
        <end position="317"/>
    </location>
</feature>
<dbReference type="InterPro" id="IPR039421">
    <property type="entry name" value="Type_1_exporter"/>
</dbReference>
<name>A0A9P0FAM3_BRAAE</name>
<dbReference type="CDD" id="cd18578">
    <property type="entry name" value="ABC_6TM_Pgp_ABCB1_D2_like"/>
    <property type="match status" value="1"/>
</dbReference>
<comment type="catalytic activity">
    <reaction evidence="13">
        <text>ATP + H2O + xenobioticSide 1 = ADP + phosphate + xenobioticSide 2.</text>
        <dbReference type="EC" id="7.6.2.2"/>
    </reaction>
</comment>
<dbReference type="GO" id="GO:0016887">
    <property type="term" value="F:ATP hydrolysis activity"/>
    <property type="evidence" value="ECO:0007669"/>
    <property type="project" value="InterPro"/>
</dbReference>
<dbReference type="SMART" id="SM00382">
    <property type="entry name" value="AAA"/>
    <property type="match status" value="2"/>
</dbReference>
<keyword evidence="11 15" id="KW-0472">Membrane</keyword>
<dbReference type="SUPFAM" id="SSF90123">
    <property type="entry name" value="ABC transporter transmembrane region"/>
    <property type="match status" value="2"/>
</dbReference>
<dbReference type="GO" id="GO:0005524">
    <property type="term" value="F:ATP binding"/>
    <property type="evidence" value="ECO:0007669"/>
    <property type="project" value="UniProtKB-KW"/>
</dbReference>
<dbReference type="FunFam" id="1.20.1560.10:FF:000009">
    <property type="entry name" value="ABC transporter B family member 1"/>
    <property type="match status" value="1"/>
</dbReference>
<protein>
    <recommendedName>
        <fullName evidence="3">ABC-type xenobiotic transporter</fullName>
        <ecNumber evidence="3">7.6.2.2</ecNumber>
    </recommendedName>
</protein>
<evidence type="ECO:0000256" key="8">
    <source>
        <dbReference type="ARBA" id="ARBA00022840"/>
    </source>
</evidence>
<keyword evidence="19" id="KW-1185">Reference proteome</keyword>
<dbReference type="FunFam" id="3.40.50.300:FF:000205">
    <property type="entry name" value="ABC transporter B family member 4"/>
    <property type="match status" value="1"/>
</dbReference>
<feature type="transmembrane region" description="Helical" evidence="15">
    <location>
        <begin position="840"/>
        <end position="857"/>
    </location>
</feature>
<evidence type="ECO:0000256" key="13">
    <source>
        <dbReference type="ARBA" id="ARBA00034018"/>
    </source>
</evidence>
<feature type="domain" description="ABC transporter" evidence="16">
    <location>
        <begin position="1017"/>
        <end position="1255"/>
    </location>
</feature>
<feature type="transmembrane region" description="Helical" evidence="15">
    <location>
        <begin position="329"/>
        <end position="348"/>
    </location>
</feature>
<comment type="similarity">
    <text evidence="2">Belongs to the ABC transporter superfamily. ABCB family. Multidrug resistance exporter (TC 3.A.1.201) subfamily.</text>
</comment>
<dbReference type="GO" id="GO:0008559">
    <property type="term" value="F:ABC-type xenobiotic transporter activity"/>
    <property type="evidence" value="ECO:0007669"/>
    <property type="project" value="UniProtKB-EC"/>
</dbReference>
<keyword evidence="7" id="KW-0547">Nucleotide-binding</keyword>
<feature type="domain" description="ABC transmembrane type-1" evidence="17">
    <location>
        <begin position="51"/>
        <end position="360"/>
    </location>
</feature>
<feature type="transmembrane region" description="Helical" evidence="15">
    <location>
        <begin position="922"/>
        <end position="944"/>
    </location>
</feature>
<keyword evidence="10 15" id="KW-1133">Transmembrane helix</keyword>
<keyword evidence="5 15" id="KW-0812">Transmembrane</keyword>
<dbReference type="FunFam" id="1.20.1560.10:FF:000018">
    <property type="entry name" value="ATP-binding cassette subfamily B member 11"/>
    <property type="match status" value="1"/>
</dbReference>
<reference evidence="18" key="1">
    <citation type="submission" date="2021-12" db="EMBL/GenBank/DDBJ databases">
        <authorList>
            <person name="King R."/>
        </authorList>
    </citation>
    <scope>NUCLEOTIDE SEQUENCE</scope>
</reference>
<dbReference type="CDD" id="cd03249">
    <property type="entry name" value="ABC_MTABC3_MDL1_MDL2"/>
    <property type="match status" value="2"/>
</dbReference>
<evidence type="ECO:0000256" key="9">
    <source>
        <dbReference type="ARBA" id="ARBA00022967"/>
    </source>
</evidence>
<dbReference type="AlphaFoldDB" id="A0A9P0FAM3"/>
<keyword evidence="9" id="KW-1278">Translocase</keyword>
<evidence type="ECO:0000256" key="15">
    <source>
        <dbReference type="SAM" id="Phobius"/>
    </source>
</evidence>